<evidence type="ECO:0000313" key="1">
    <source>
        <dbReference type="EMBL" id="QHU03763.1"/>
    </source>
</evidence>
<sequence length="67" mass="7717">MTTFNIDHKITEAREAMEAMTKEIFRMQGTIKAYQKLKDGGLKTIELPKDPDDVIFEEQASTQEKPE</sequence>
<proteinExistence type="predicted"/>
<name>A0A6C0JEC3_9ZZZZ</name>
<protein>
    <submittedName>
        <fullName evidence="1">Uncharacterized protein</fullName>
    </submittedName>
</protein>
<dbReference type="AlphaFoldDB" id="A0A6C0JEC3"/>
<organism evidence="1">
    <name type="scientific">viral metagenome</name>
    <dbReference type="NCBI Taxonomy" id="1070528"/>
    <lineage>
        <taxon>unclassified sequences</taxon>
        <taxon>metagenomes</taxon>
        <taxon>organismal metagenomes</taxon>
    </lineage>
</organism>
<accession>A0A6C0JEC3</accession>
<reference evidence="1" key="1">
    <citation type="journal article" date="2020" name="Nature">
        <title>Giant virus diversity and host interactions through global metagenomics.</title>
        <authorList>
            <person name="Schulz F."/>
            <person name="Roux S."/>
            <person name="Paez-Espino D."/>
            <person name="Jungbluth S."/>
            <person name="Walsh D.A."/>
            <person name="Denef V.J."/>
            <person name="McMahon K.D."/>
            <person name="Konstantinidis K.T."/>
            <person name="Eloe-Fadrosh E.A."/>
            <person name="Kyrpides N.C."/>
            <person name="Woyke T."/>
        </authorList>
    </citation>
    <scope>NUCLEOTIDE SEQUENCE</scope>
    <source>
        <strain evidence="1">GVMAG-M-3300027206-1</strain>
    </source>
</reference>
<dbReference type="EMBL" id="MN740388">
    <property type="protein sequence ID" value="QHU03763.1"/>
    <property type="molecule type" value="Genomic_DNA"/>
</dbReference>